<dbReference type="Proteomes" id="UP000202854">
    <property type="component" value="Segment"/>
</dbReference>
<dbReference type="InterPro" id="IPR036844">
    <property type="entry name" value="Hint_dom_sf"/>
</dbReference>
<dbReference type="InterPro" id="IPR030934">
    <property type="entry name" value="Intein_C"/>
</dbReference>
<evidence type="ECO:0000313" key="3">
    <source>
        <dbReference type="EMBL" id="ANH51420.1"/>
    </source>
</evidence>
<dbReference type="InterPro" id="IPR006141">
    <property type="entry name" value="Intein_N"/>
</dbReference>
<dbReference type="InterPro" id="IPR039718">
    <property type="entry name" value="Rrm1"/>
</dbReference>
<organism evidence="3 4">
    <name type="scientific">Campylobacter phage PC14</name>
    <dbReference type="NCBI Taxonomy" id="1541686"/>
    <lineage>
        <taxon>Viruses</taxon>
        <taxon>Duplodnaviria</taxon>
        <taxon>Heunggongvirae</taxon>
        <taxon>Uroviricota</taxon>
        <taxon>Caudoviricetes</taxon>
        <taxon>Connertonviridae</taxon>
        <taxon>Fletchervirus</taxon>
        <taxon>Fletchervirus NCTC12673</taxon>
    </lineage>
</organism>
<evidence type="ECO:0000256" key="1">
    <source>
        <dbReference type="ARBA" id="ARBA00010406"/>
    </source>
</evidence>
<dbReference type="GO" id="GO:0005524">
    <property type="term" value="F:ATP binding"/>
    <property type="evidence" value="ECO:0007669"/>
    <property type="project" value="TreeGrafter"/>
</dbReference>
<dbReference type="InterPro" id="IPR013346">
    <property type="entry name" value="NrdE_NrdA_C"/>
</dbReference>
<dbReference type="GO" id="GO:0009263">
    <property type="term" value="P:deoxyribonucleotide biosynthetic process"/>
    <property type="evidence" value="ECO:0007669"/>
    <property type="project" value="TreeGrafter"/>
</dbReference>
<reference evidence="3 4" key="1">
    <citation type="submission" date="2016-05" db="EMBL/GenBank/DDBJ databases">
        <title>Campylobacter bacteriophages isolated in Slovenia.</title>
        <authorList>
            <person name="Janez N."/>
            <person name="Peterka M."/>
            <person name="Accetto T."/>
        </authorList>
    </citation>
    <scope>NUCLEOTIDE SEQUENCE [LARGE SCALE GENOMIC DNA]</scope>
    <source>
        <strain evidence="3 4">PC14</strain>
    </source>
</reference>
<dbReference type="PROSITE" id="PS50817">
    <property type="entry name" value="INTEIN_N_TER"/>
    <property type="match status" value="1"/>
</dbReference>
<dbReference type="NCBIfam" id="TIGR01445">
    <property type="entry name" value="intein_Nterm"/>
    <property type="match status" value="1"/>
</dbReference>
<dbReference type="PROSITE" id="PS00089">
    <property type="entry name" value="RIBORED_LARGE"/>
    <property type="match status" value="1"/>
</dbReference>
<dbReference type="RefSeq" id="YP_009321727.1">
    <property type="nucleotide sequence ID" value="NC_031909.1"/>
</dbReference>
<feature type="domain" description="Ribonucleotide reductase large subunit" evidence="2">
    <location>
        <begin position="158"/>
        <end position="180"/>
    </location>
</feature>
<name>A0A1B0XWF4_9CAUD</name>
<dbReference type="Gene3D" id="3.20.70.20">
    <property type="match status" value="2"/>
</dbReference>
<dbReference type="InterPro" id="IPR000788">
    <property type="entry name" value="RNR_lg_C"/>
</dbReference>
<dbReference type="SMART" id="SM00306">
    <property type="entry name" value="HintN"/>
    <property type="match status" value="1"/>
</dbReference>
<dbReference type="NCBIfam" id="TIGR01443">
    <property type="entry name" value="intein_Cterm"/>
    <property type="match status" value="1"/>
</dbReference>
<evidence type="ECO:0000313" key="4">
    <source>
        <dbReference type="Proteomes" id="UP000202854"/>
    </source>
</evidence>
<proteinExistence type="inferred from homology"/>
<dbReference type="GeneID" id="30307062"/>
<dbReference type="PANTHER" id="PTHR11573">
    <property type="entry name" value="RIBONUCLEOSIDE-DIPHOSPHATE REDUCTASE LARGE CHAIN"/>
    <property type="match status" value="1"/>
</dbReference>
<protein>
    <submittedName>
        <fullName evidence="3">Ribonucleotide-diphosphate reductase subunit alpha</fullName>
    </submittedName>
</protein>
<dbReference type="SUPFAM" id="SSF51294">
    <property type="entry name" value="Hedgehog/intein (Hint) domain"/>
    <property type="match status" value="1"/>
</dbReference>
<comment type="similarity">
    <text evidence="1">Belongs to the ribonucleoside diphosphate reductase large chain family.</text>
</comment>
<gene>
    <name evidence="3" type="ORF">PC14_00127</name>
</gene>
<dbReference type="CDD" id="cd00081">
    <property type="entry name" value="Hint"/>
    <property type="match status" value="1"/>
</dbReference>
<dbReference type="PANTHER" id="PTHR11573:SF6">
    <property type="entry name" value="RIBONUCLEOSIDE-DIPHOSPHATE REDUCTASE LARGE SUBUNIT"/>
    <property type="match status" value="1"/>
</dbReference>
<dbReference type="InterPro" id="IPR003587">
    <property type="entry name" value="Hint_dom_N"/>
</dbReference>
<dbReference type="SUPFAM" id="SSF51998">
    <property type="entry name" value="PFL-like glycyl radical enzymes"/>
    <property type="match status" value="2"/>
</dbReference>
<dbReference type="GO" id="GO:0016539">
    <property type="term" value="P:intein-mediated protein splicing"/>
    <property type="evidence" value="ECO:0007669"/>
    <property type="project" value="InterPro"/>
</dbReference>
<dbReference type="EMBL" id="KX236333">
    <property type="protein sequence ID" value="ANH51420.1"/>
    <property type="molecule type" value="Genomic_DNA"/>
</dbReference>
<dbReference type="GO" id="GO:0004748">
    <property type="term" value="F:ribonucleoside-diphosphate reductase activity, thioredoxin disulfide as acceptor"/>
    <property type="evidence" value="ECO:0007669"/>
    <property type="project" value="TreeGrafter"/>
</dbReference>
<evidence type="ECO:0000259" key="2">
    <source>
        <dbReference type="PROSITE" id="PS00089"/>
    </source>
</evidence>
<dbReference type="PRINTS" id="PR01183">
    <property type="entry name" value="RIBORDTASEM1"/>
</dbReference>
<dbReference type="OrthoDB" id="2980at10239"/>
<dbReference type="Pfam" id="PF02867">
    <property type="entry name" value="Ribonuc_red_lgC"/>
    <property type="match status" value="2"/>
</dbReference>
<sequence length="460" mass="52931">MNEINVVKTYTNGEIALCNLASINLHEYDLLNDTEKYDLIYDIVSTMDNTIDLAYYMVKDAQTANKKYRYLGIGVSNLAVLLAKHKIIIDSQESLEFQAKLFDELLYNCVKASMQLAIEKGRAEGFNETKWAKGLYPYLIGNEKAKKLIQFKPDENKWNKLMEDVKKYGLRNCALTAIAPTACVTKETKIKTENGIKSYKDIMKEQGINFNEIENYGIPSWIDFKVPFKVQTRHGLKEVNRIWFNGKQPTKTITFEDNTILTLTYNHKLLVKLDSGIEEWIEARDLKKGMEIVSITNNIKIKSISNNTDVLCNTWDIEVPDVHEYLLENGCISHNTSGRSINASESIEPIQKLLYKEDGNINIKTLAPMFKEYNQYYKLAQECDPMMLIKAAAVRQLFLDQSQSVNMYSYTFNGELNYIQKSSHKLSLLHMYAHQLGLKTLYYFKSEKDNGVEHECESCS</sequence>
<dbReference type="KEGG" id="vg:30307062"/>
<accession>A0A1B0XWF4</accession>